<sequence length="66" mass="7315">MNTKGFCPYKPQNHLLNQSIYIPVYVKIPDGKNRPKPTELTFTTTSEADNSKISTVVHKVGPGKGK</sequence>
<gene>
    <name evidence="1" type="ORF">ABID52_000448</name>
</gene>
<accession>A0ABV2LE43</accession>
<reference evidence="1 2" key="1">
    <citation type="submission" date="2024-06" db="EMBL/GenBank/DDBJ databases">
        <title>Genomic Encyclopedia of Type Strains, Phase IV (KMG-IV): sequencing the most valuable type-strain genomes for metagenomic binning, comparative biology and taxonomic classification.</title>
        <authorList>
            <person name="Goeker M."/>
        </authorList>
    </citation>
    <scope>NUCLEOTIDE SEQUENCE [LARGE SCALE GENOMIC DNA]</scope>
    <source>
        <strain evidence="1 2">DSM 100124</strain>
    </source>
</reference>
<proteinExistence type="predicted"/>
<evidence type="ECO:0000313" key="1">
    <source>
        <dbReference type="EMBL" id="MET3726867.1"/>
    </source>
</evidence>
<name>A0ABV2LE43_9BACL</name>
<dbReference type="Proteomes" id="UP001549097">
    <property type="component" value="Unassembled WGS sequence"/>
</dbReference>
<comment type="caution">
    <text evidence="1">The sequence shown here is derived from an EMBL/GenBank/DDBJ whole genome shotgun (WGS) entry which is preliminary data.</text>
</comment>
<dbReference type="EMBL" id="JBEPMP010000001">
    <property type="protein sequence ID" value="MET3726867.1"/>
    <property type="molecule type" value="Genomic_DNA"/>
</dbReference>
<keyword evidence="2" id="KW-1185">Reference proteome</keyword>
<organism evidence="1 2">
    <name type="scientific">Fictibacillus halophilus</name>
    <dbReference type="NCBI Taxonomy" id="1610490"/>
    <lineage>
        <taxon>Bacteria</taxon>
        <taxon>Bacillati</taxon>
        <taxon>Bacillota</taxon>
        <taxon>Bacilli</taxon>
        <taxon>Bacillales</taxon>
        <taxon>Fictibacillaceae</taxon>
        <taxon>Fictibacillus</taxon>
    </lineage>
</organism>
<evidence type="ECO:0000313" key="2">
    <source>
        <dbReference type="Proteomes" id="UP001549097"/>
    </source>
</evidence>
<protein>
    <submittedName>
        <fullName evidence="1">Uncharacterized protein</fullName>
    </submittedName>
</protein>
<dbReference type="RefSeq" id="WP_198768522.1">
    <property type="nucleotide sequence ID" value="NZ_JAEACF010000001.1"/>
</dbReference>